<dbReference type="EMBL" id="PGOL01000243">
    <property type="protein sequence ID" value="PKI73986.1"/>
    <property type="molecule type" value="Genomic_DNA"/>
</dbReference>
<accession>A0A2I0L1H4</accession>
<reference evidence="1 2" key="1">
    <citation type="submission" date="2017-11" db="EMBL/GenBank/DDBJ databases">
        <title>De-novo sequencing of pomegranate (Punica granatum L.) genome.</title>
        <authorList>
            <person name="Akparov Z."/>
            <person name="Amiraslanov A."/>
            <person name="Hajiyeva S."/>
            <person name="Abbasov M."/>
            <person name="Kaur K."/>
            <person name="Hamwieh A."/>
            <person name="Solovyev V."/>
            <person name="Salamov A."/>
            <person name="Braich B."/>
            <person name="Kosarev P."/>
            <person name="Mahmoud A."/>
            <person name="Hajiyev E."/>
            <person name="Babayeva S."/>
            <person name="Izzatullayeva V."/>
            <person name="Mammadov A."/>
            <person name="Mammadov A."/>
            <person name="Sharifova S."/>
            <person name="Ojaghi J."/>
            <person name="Eynullazada K."/>
            <person name="Bayramov B."/>
            <person name="Abdulazimova A."/>
            <person name="Shahmuradov I."/>
        </authorList>
    </citation>
    <scope>NUCLEOTIDE SEQUENCE [LARGE SCALE GENOMIC DNA]</scope>
    <source>
        <strain evidence="2">cv. AG2017</strain>
        <tissue evidence="1">Leaf</tissue>
    </source>
</reference>
<dbReference type="AlphaFoldDB" id="A0A2I0L1H4"/>
<proteinExistence type="predicted"/>
<evidence type="ECO:0008006" key="3">
    <source>
        <dbReference type="Google" id="ProtNLM"/>
    </source>
</evidence>
<dbReference type="Proteomes" id="UP000233551">
    <property type="component" value="Unassembled WGS sequence"/>
</dbReference>
<gene>
    <name evidence="1" type="ORF">CRG98_005603</name>
</gene>
<evidence type="ECO:0000313" key="2">
    <source>
        <dbReference type="Proteomes" id="UP000233551"/>
    </source>
</evidence>
<dbReference type="GO" id="GO:0008270">
    <property type="term" value="F:zinc ion binding"/>
    <property type="evidence" value="ECO:0007669"/>
    <property type="project" value="InterPro"/>
</dbReference>
<dbReference type="GO" id="GO:0003676">
    <property type="term" value="F:nucleic acid binding"/>
    <property type="evidence" value="ECO:0007669"/>
    <property type="project" value="InterPro"/>
</dbReference>
<dbReference type="SUPFAM" id="SSF57756">
    <property type="entry name" value="Retrovirus zinc finger-like domains"/>
    <property type="match status" value="1"/>
</dbReference>
<dbReference type="InterPro" id="IPR036875">
    <property type="entry name" value="Znf_CCHC_sf"/>
</dbReference>
<organism evidence="1 2">
    <name type="scientific">Punica granatum</name>
    <name type="common">Pomegranate</name>
    <dbReference type="NCBI Taxonomy" id="22663"/>
    <lineage>
        <taxon>Eukaryota</taxon>
        <taxon>Viridiplantae</taxon>
        <taxon>Streptophyta</taxon>
        <taxon>Embryophyta</taxon>
        <taxon>Tracheophyta</taxon>
        <taxon>Spermatophyta</taxon>
        <taxon>Magnoliopsida</taxon>
        <taxon>eudicotyledons</taxon>
        <taxon>Gunneridae</taxon>
        <taxon>Pentapetalae</taxon>
        <taxon>rosids</taxon>
        <taxon>malvids</taxon>
        <taxon>Myrtales</taxon>
        <taxon>Lythraceae</taxon>
        <taxon>Punica</taxon>
    </lineage>
</organism>
<sequence>MVQGTKNRGKGKKAKGAFKCDLGALKPKAKVAKDDYCLHCGNSGHWKWNCKVYLEELKKKKESETSTSSIHVIEINVSTASTSWVLDTGCGAHICGNV</sequence>
<evidence type="ECO:0000313" key="1">
    <source>
        <dbReference type="EMBL" id="PKI73986.1"/>
    </source>
</evidence>
<protein>
    <recommendedName>
        <fullName evidence="3">CCHC-type domain-containing protein</fullName>
    </recommendedName>
</protein>
<comment type="caution">
    <text evidence="1">The sequence shown here is derived from an EMBL/GenBank/DDBJ whole genome shotgun (WGS) entry which is preliminary data.</text>
</comment>
<name>A0A2I0L1H4_PUNGR</name>
<keyword evidence="2" id="KW-1185">Reference proteome</keyword>